<dbReference type="Pfam" id="PF23345">
    <property type="entry name" value="NUP160_helical"/>
    <property type="match status" value="1"/>
</dbReference>
<dbReference type="PANTHER" id="PTHR21286">
    <property type="entry name" value="NUCLEAR PORE COMPLEX PROTEIN NUP160"/>
    <property type="match status" value="1"/>
</dbReference>
<evidence type="ECO:0000313" key="8">
    <source>
        <dbReference type="Proteomes" id="UP000694845"/>
    </source>
</evidence>
<reference evidence="9" key="1">
    <citation type="submission" date="2025-08" db="UniProtKB">
        <authorList>
            <consortium name="RefSeq"/>
        </authorList>
    </citation>
    <scope>IDENTIFICATION</scope>
</reference>
<comment type="subcellular location">
    <subcellularLocation>
        <location evidence="1">Nucleus</location>
    </subcellularLocation>
</comment>
<feature type="domain" description="NUP160 middle TPR" evidence="7">
    <location>
        <begin position="858"/>
        <end position="1123"/>
    </location>
</feature>
<dbReference type="KEGG" id="aplc:110981590"/>
<protein>
    <submittedName>
        <fullName evidence="9">Nuclear pore complex protein Nup160-like isoform X1</fullName>
    </submittedName>
</protein>
<evidence type="ECO:0000256" key="1">
    <source>
        <dbReference type="ARBA" id="ARBA00004123"/>
    </source>
</evidence>
<name>A0A8B7YNV2_ACAPL</name>
<evidence type="ECO:0000259" key="6">
    <source>
        <dbReference type="Pfam" id="PF23347"/>
    </source>
</evidence>
<dbReference type="OMA" id="TLWKNNM"/>
<gene>
    <name evidence="9" type="primary">LOC110981590</name>
</gene>
<dbReference type="InterPro" id="IPR011990">
    <property type="entry name" value="TPR-like_helical_dom_sf"/>
</dbReference>
<dbReference type="InterPro" id="IPR021717">
    <property type="entry name" value="Nucleoporin_Nup160"/>
</dbReference>
<dbReference type="InterPro" id="IPR056547">
    <property type="entry name" value="NUP160_helical"/>
</dbReference>
<evidence type="ECO:0000313" key="9">
    <source>
        <dbReference type="RefSeq" id="XP_022094944.1"/>
    </source>
</evidence>
<dbReference type="Pfam" id="PF23347">
    <property type="entry name" value="TPR_Nup160_C"/>
    <property type="match status" value="1"/>
</dbReference>
<dbReference type="InterPro" id="IPR059141">
    <property type="entry name" value="Beta-prop_Nup120_160"/>
</dbReference>
<dbReference type="GeneID" id="110981590"/>
<evidence type="ECO:0000259" key="7">
    <source>
        <dbReference type="Pfam" id="PF23354"/>
    </source>
</evidence>
<dbReference type="RefSeq" id="XP_022094944.1">
    <property type="nucleotide sequence ID" value="XM_022239252.1"/>
</dbReference>
<sequence>MAEPSSFHEVTLLRSESPRCKELTISTGASQGVLQDVNLPDCAGGYAYRESGRVTSVNRNRFIYWRTSRDVLELAEVSLDHNLTGNTVSLHLQDAPILPRITLHETNSHMIILVATINSVHRLVLPHPNRLPRHDVYSRNSSLPSIFADVSIASIRDAANFHVIGQGGSAAYEFQTSSSWLTNDGEVMFALATNTGSVVLVKLPPIGIQGIVTQHELKQATVMQRLWTGLVPAAMRRGQESLDSTTSLTLHPLNHDLFAFCACKDHKVRMWSCKSQSCVLTVDLVDYIPTSSGLTDQSVTRHEIRTALGSDQRTLVLGFYLSFTTQSQFLILQPVLRDGQYKLIQVALLNDDQQNTLVDFGLTLSTLWAVWNSPSGETVVKFTTYEGISVGERSWNSVFMEPFHTPDIIVPPFLEPREAYLDNIFHPGKFSLQSVSRALNIYSRSSGGAYTPLTDPTLLTPELLHEEVTTVMEVELQQKVGGSEMSQEEYREVVEQSWSRFYTCCVQYHEVASKPHGIMLDPNTGMVCLLKKNLLSLLRPCDAVEHLYLAPPRGVSTQDFEAVPFVITEKTLCRDLITLRNCVKMISQTLSPEIKMSFEHDVYQLEKPDLIAQQIAGDLLGESMDSTQVPSISFVQQLTSQLQSLQDPVRAVLTLLNAMDLAEGNPMSLMMEEGAVGDSVEHLSSRQLFASSQGVAVLAASFVQMSFTRYQLLRDLLILECAMVKLGDQASLSSEALDDLESDIICETASCLLAYYSLFWVGNCVASTVPANSLEANLRQFAALEISDSTAGLALSLSQAQSLDKALTPTLAELFLEGIGGSQMRSKVNQDGYMKKNECEVWMEVLRPCLTALAQMVWPISGSFLFPEFLMGKCQYTQLQEYIRLLNPWCDWNISSRHFLLGHCLLNSGEPHKALACFLRASHRIANEDFLLNKLLLTEELTGKKLDILYYLKVIRLLEQFGLPDLVISLANTALSVADDDDPNVPTLWSKVFKYHLELGHNDEAYAAMATNPDPERRRDCLRQFVVVLCQRGQTKELCQFPYIDLHDEVVSIMESRARSVDLLTTHNYYDLLYAFHIFRGNYRKAASAVYEHAVRLGLEVPSLDGLRKQAKCYLAAMNALELVNQDFAWIIKPVAVDEPNAEDVVGASPKRNYDGEILQQQVRRQVKVIELCDLRKEHQLVDARLKLANHDPESIHSSMGPMLSADETVSLLVQSGLFDVACAVCKTFQLDLTPVFEGLATKCVKLSLNGLNETAWKWLSMNDLGTLHPSRELGPADLAWQLLKQYLEKHDRVGDHTHYKCVINKLLSLGYHLPTWLLLAYKKLNPASLLLLYITYDMLEEATSLALEFIDAVCGKGSEYFGLKTSLRATLPSVWLPYQSIDHLLTALKDQTDPTLKQLHSDLKDKLNLYHANVEAVSRDMIQIRSLGTNAR</sequence>
<keyword evidence="8" id="KW-1185">Reference proteome</keyword>
<dbReference type="PANTHER" id="PTHR21286:SF0">
    <property type="entry name" value="NUCLEAR PORE COMPLEX PROTEIN NUP160"/>
    <property type="match status" value="1"/>
</dbReference>
<dbReference type="InterPro" id="IPR056535">
    <property type="entry name" value="TPR_NUP160_M"/>
</dbReference>
<dbReference type="Proteomes" id="UP000694845">
    <property type="component" value="Unplaced"/>
</dbReference>
<dbReference type="GO" id="GO:0005643">
    <property type="term" value="C:nuclear pore"/>
    <property type="evidence" value="ECO:0007669"/>
    <property type="project" value="UniProtKB-ARBA"/>
</dbReference>
<dbReference type="InterPro" id="IPR056536">
    <property type="entry name" value="TPR_NUP160_C"/>
</dbReference>
<proteinExistence type="predicted"/>
<evidence type="ECO:0000256" key="2">
    <source>
        <dbReference type="ARBA" id="ARBA00022448"/>
    </source>
</evidence>
<evidence type="ECO:0000259" key="5">
    <source>
        <dbReference type="Pfam" id="PF23345"/>
    </source>
</evidence>
<dbReference type="Pfam" id="PF23354">
    <property type="entry name" value="TPR_NUP160_120_M"/>
    <property type="match status" value="1"/>
</dbReference>
<dbReference type="Gene3D" id="1.25.40.10">
    <property type="entry name" value="Tetratricopeptide repeat domain"/>
    <property type="match status" value="1"/>
</dbReference>
<dbReference type="OrthoDB" id="67716at2759"/>
<organism evidence="8 9">
    <name type="scientific">Acanthaster planci</name>
    <name type="common">Crown-of-thorns starfish</name>
    <dbReference type="NCBI Taxonomy" id="133434"/>
    <lineage>
        <taxon>Eukaryota</taxon>
        <taxon>Metazoa</taxon>
        <taxon>Echinodermata</taxon>
        <taxon>Eleutherozoa</taxon>
        <taxon>Asterozoa</taxon>
        <taxon>Asteroidea</taxon>
        <taxon>Valvatacea</taxon>
        <taxon>Valvatida</taxon>
        <taxon>Acanthasteridae</taxon>
        <taxon>Acanthaster</taxon>
    </lineage>
</organism>
<evidence type="ECO:0000256" key="3">
    <source>
        <dbReference type="ARBA" id="ARBA00023242"/>
    </source>
</evidence>
<accession>A0A8B7YNV2</accession>
<keyword evidence="2" id="KW-0813">Transport</keyword>
<dbReference type="GO" id="GO:0017056">
    <property type="term" value="F:structural constituent of nuclear pore"/>
    <property type="evidence" value="ECO:0007669"/>
    <property type="project" value="TreeGrafter"/>
</dbReference>
<feature type="domain" description="NUP160 C-terminal TPR" evidence="6">
    <location>
        <begin position="1171"/>
        <end position="1428"/>
    </location>
</feature>
<feature type="domain" description="NUP160 helical" evidence="5">
    <location>
        <begin position="571"/>
        <end position="801"/>
    </location>
</feature>
<keyword evidence="3" id="KW-0539">Nucleus</keyword>
<feature type="domain" description="Nucleoporin Nup120/160 beta-propeller" evidence="4">
    <location>
        <begin position="61"/>
        <end position="545"/>
    </location>
</feature>
<evidence type="ECO:0000259" key="4">
    <source>
        <dbReference type="Pfam" id="PF11715"/>
    </source>
</evidence>
<dbReference type="Pfam" id="PF11715">
    <property type="entry name" value="Beta-prop_Nup120_160"/>
    <property type="match status" value="1"/>
</dbReference>